<name>A0ABU4WEX3_9BACT</name>
<accession>A0ABU4WEX3</accession>
<sequence>MADCTRGAFFEISNFPAAISQNGEIDSNSPDAAIIEKTKKGDYLIYPDEDFAQKIELNSAPLGEKEPLQEQNTLKIGDTLLLLFAGEHALESAKKIDFSKWIIFNTESGTIEDVAEFGKIRQAVEKRALTGSGLAVCPKGATCGFFYKSVFGAAQPQAMSPLDTTSGEIRCPLCWLKFDLGDALSIASHESLRGDPILGSEEMLRFLPTAFDGEGNAIDPAGMPSHDIACPHCRKKLPTGYVDLKRHIFSIVGAPSAGKSYYLSVLIKELQNSVFRHYGASLKDLDPSGNMLLTQMKNRLFSADTPESAILAKTALEGAMYEKYPRFGKMVSLPKPMSYILSKDLGAKTESAALIFYDNAGEHFEPGIDLEDSPGAMHVACSDAIFFLFDPAANRNFKNLLHDNPDPQLKIAGRLDQQDTILAEMEVRIKRILALSTSEKIQTPLAVMLGKFDIWKDLLGEKLADYFENGELSEEAVERNSEILRNFMLKTEPSIVAGAEAVSSNVKYFAISPLGHSPIKISEGNSAGKIAPVPSLLNPINVDIPMLWVLRQLEPSIMQKRA</sequence>
<proteinExistence type="predicted"/>
<gene>
    <name evidence="1" type="ORF">MOX91_01200</name>
</gene>
<keyword evidence="2" id="KW-1185">Reference proteome</keyword>
<protein>
    <submittedName>
        <fullName evidence="1">Uncharacterized protein</fullName>
    </submittedName>
</protein>
<evidence type="ECO:0000313" key="2">
    <source>
        <dbReference type="Proteomes" id="UP001275932"/>
    </source>
</evidence>
<dbReference type="RefSeq" id="WP_370396250.1">
    <property type="nucleotide sequence ID" value="NZ_JALBUT010000001.1"/>
</dbReference>
<dbReference type="EMBL" id="JALBUT010000001">
    <property type="protein sequence ID" value="MDX8414803.1"/>
    <property type="molecule type" value="Genomic_DNA"/>
</dbReference>
<evidence type="ECO:0000313" key="1">
    <source>
        <dbReference type="EMBL" id="MDX8414803.1"/>
    </source>
</evidence>
<dbReference type="Proteomes" id="UP001275932">
    <property type="component" value="Unassembled WGS sequence"/>
</dbReference>
<comment type="caution">
    <text evidence="1">The sequence shown here is derived from an EMBL/GenBank/DDBJ whole genome shotgun (WGS) entry which is preliminary data.</text>
</comment>
<organism evidence="1 2">
    <name type="scientific">Intestinicryptomonas porci</name>
    <dbReference type="NCBI Taxonomy" id="2926320"/>
    <lineage>
        <taxon>Bacteria</taxon>
        <taxon>Pseudomonadati</taxon>
        <taxon>Verrucomicrobiota</taxon>
        <taxon>Opitutia</taxon>
        <taxon>Opitutales</taxon>
        <taxon>Intestinicryptomonaceae</taxon>
        <taxon>Intestinicryptomonas</taxon>
    </lineage>
</organism>
<reference evidence="1 2" key="1">
    <citation type="submission" date="2022-03" db="EMBL/GenBank/DDBJ databases">
        <title>Novel taxa within the pig intestine.</title>
        <authorList>
            <person name="Wylensek D."/>
            <person name="Bishof K."/>
            <person name="Afrizal A."/>
            <person name="Clavel T."/>
        </authorList>
    </citation>
    <scope>NUCLEOTIDE SEQUENCE [LARGE SCALE GENOMIC DNA]</scope>
    <source>
        <strain evidence="1 2">CLA-KB-P66</strain>
    </source>
</reference>